<dbReference type="EMBL" id="HBED01040568">
    <property type="protein sequence ID" value="CAD8321991.1"/>
    <property type="molecule type" value="Transcribed_RNA"/>
</dbReference>
<accession>A0A7R9ZEQ1</accession>
<name>A0A7R9ZEQ1_9STRA</name>
<evidence type="ECO:0000313" key="1">
    <source>
        <dbReference type="EMBL" id="CAD8321991.1"/>
    </source>
</evidence>
<organism evidence="1">
    <name type="scientific">Pseudictyota dubia</name>
    <dbReference type="NCBI Taxonomy" id="2749911"/>
    <lineage>
        <taxon>Eukaryota</taxon>
        <taxon>Sar</taxon>
        <taxon>Stramenopiles</taxon>
        <taxon>Ochrophyta</taxon>
        <taxon>Bacillariophyta</taxon>
        <taxon>Mediophyceae</taxon>
        <taxon>Biddulphiophycidae</taxon>
        <taxon>Eupodiscales</taxon>
        <taxon>Odontellaceae</taxon>
        <taxon>Pseudictyota</taxon>
    </lineage>
</organism>
<dbReference type="AlphaFoldDB" id="A0A7R9ZEQ1"/>
<protein>
    <submittedName>
        <fullName evidence="1">Uncharacterized protein</fullName>
    </submittedName>
</protein>
<sequence length="263" mass="29733">MIPRRLYPSCPLSVRFSANLEVAIIPALEELSDSEKSSIWYSEIEMREIKDGCHEAVRKMRAGRVVNTGKSEPYTTRGLERLGSYLHHSCTLKKRRVINEVLREQHRQRKMRTFNPQVLSVISARHSRCAVTLARSRGASDAVVYYDLKKEENQLCLSCCIHPVAGELKSSLTCIQSSSQGESFCQKNNVQSCLPCQQQPVPADIITKLATLETVTLEDSFASNNRGSFVSDKKTTKQWGRKGSATCFVEFPDLFFLFSCSRR</sequence>
<proteinExistence type="predicted"/>
<reference evidence="1" key="1">
    <citation type="submission" date="2021-01" db="EMBL/GenBank/DDBJ databases">
        <authorList>
            <person name="Corre E."/>
            <person name="Pelletier E."/>
            <person name="Niang G."/>
            <person name="Scheremetjew M."/>
            <person name="Finn R."/>
            <person name="Kale V."/>
            <person name="Holt S."/>
            <person name="Cochrane G."/>
            <person name="Meng A."/>
            <person name="Brown T."/>
            <person name="Cohen L."/>
        </authorList>
    </citation>
    <scope>NUCLEOTIDE SEQUENCE</scope>
    <source>
        <strain evidence="1">CCMP147</strain>
    </source>
</reference>
<gene>
    <name evidence="1" type="ORF">TDUB1175_LOCUS20407</name>
</gene>